<dbReference type="PROSITE" id="PS50014">
    <property type="entry name" value="BROMODOMAIN_2"/>
    <property type="match status" value="2"/>
</dbReference>
<feature type="region of interest" description="Disordered" evidence="4">
    <location>
        <begin position="594"/>
        <end position="635"/>
    </location>
</feature>
<dbReference type="InterPro" id="IPR018359">
    <property type="entry name" value="Bromodomain_CS"/>
</dbReference>
<dbReference type="PROSITE" id="PS51525">
    <property type="entry name" value="NET"/>
    <property type="match status" value="1"/>
</dbReference>
<keyword evidence="8" id="KW-1185">Reference proteome</keyword>
<evidence type="ECO:0000259" key="5">
    <source>
        <dbReference type="PROSITE" id="PS50014"/>
    </source>
</evidence>
<keyword evidence="1" id="KW-0677">Repeat</keyword>
<feature type="region of interest" description="Disordered" evidence="4">
    <location>
        <begin position="1262"/>
        <end position="1372"/>
    </location>
</feature>
<evidence type="ECO:0000313" key="8">
    <source>
        <dbReference type="Proteomes" id="UP000069940"/>
    </source>
</evidence>
<feature type="region of interest" description="Disordered" evidence="4">
    <location>
        <begin position="1175"/>
        <end position="1237"/>
    </location>
</feature>
<evidence type="ECO:0000256" key="1">
    <source>
        <dbReference type="ARBA" id="ARBA00022737"/>
    </source>
</evidence>
<evidence type="ECO:0000256" key="2">
    <source>
        <dbReference type="ARBA" id="ARBA00023117"/>
    </source>
</evidence>
<dbReference type="Pfam" id="PF17105">
    <property type="entry name" value="BRD4_CDT"/>
    <property type="match status" value="1"/>
</dbReference>
<dbReference type="InterPro" id="IPR038336">
    <property type="entry name" value="NET_sf"/>
</dbReference>
<dbReference type="InterPro" id="IPR043508">
    <property type="entry name" value="Bromo_Brdt_I"/>
</dbReference>
<evidence type="ECO:0000313" key="7">
    <source>
        <dbReference type="EnsemblMetazoa" id="AALFPA23_000737.P38142"/>
    </source>
</evidence>
<accession>A0ABM1XLF5</accession>
<feature type="domain" description="Bromo" evidence="5">
    <location>
        <begin position="96"/>
        <end position="168"/>
    </location>
</feature>
<keyword evidence="2 3" id="KW-0103">Bromodomain</keyword>
<dbReference type="CDD" id="cd05498">
    <property type="entry name" value="Bromo_Brdt_II_like"/>
    <property type="match status" value="1"/>
</dbReference>
<protein>
    <recommendedName>
        <fullName evidence="9">Bromodomain-containing protein 3</fullName>
    </recommendedName>
</protein>
<feature type="compositionally biased region" description="Basic and acidic residues" evidence="4">
    <location>
        <begin position="1262"/>
        <end position="1293"/>
    </location>
</feature>
<feature type="compositionally biased region" description="Low complexity" evidence="4">
    <location>
        <begin position="358"/>
        <end position="368"/>
    </location>
</feature>
<name>A0ABM1XLF5_AEDAL</name>
<feature type="region of interest" description="Disordered" evidence="4">
    <location>
        <begin position="337"/>
        <end position="420"/>
    </location>
</feature>
<reference evidence="8" key="1">
    <citation type="journal article" date="2015" name="Proc. Natl. Acad. Sci. U.S.A.">
        <title>Genome sequence of the Asian Tiger mosquito, Aedes albopictus, reveals insights into its biology, genetics, and evolution.</title>
        <authorList>
            <person name="Chen X.G."/>
            <person name="Jiang X."/>
            <person name="Gu J."/>
            <person name="Xu M."/>
            <person name="Wu Y."/>
            <person name="Deng Y."/>
            <person name="Zhang C."/>
            <person name="Bonizzoni M."/>
            <person name="Dermauw W."/>
            <person name="Vontas J."/>
            <person name="Armbruster P."/>
            <person name="Huang X."/>
            <person name="Yang Y."/>
            <person name="Zhang H."/>
            <person name="He W."/>
            <person name="Peng H."/>
            <person name="Liu Y."/>
            <person name="Wu K."/>
            <person name="Chen J."/>
            <person name="Lirakis M."/>
            <person name="Topalis P."/>
            <person name="Van Leeuwen T."/>
            <person name="Hall A.B."/>
            <person name="Jiang X."/>
            <person name="Thorpe C."/>
            <person name="Mueller R.L."/>
            <person name="Sun C."/>
            <person name="Waterhouse R.M."/>
            <person name="Yan G."/>
            <person name="Tu Z.J."/>
            <person name="Fang X."/>
            <person name="James A.A."/>
        </authorList>
    </citation>
    <scope>NUCLEOTIDE SEQUENCE [LARGE SCALE GENOMIC DNA]</scope>
    <source>
        <strain evidence="8">Foshan</strain>
    </source>
</reference>
<dbReference type="SUPFAM" id="SSF47370">
    <property type="entry name" value="Bromodomain"/>
    <property type="match status" value="2"/>
</dbReference>
<dbReference type="Pfam" id="PF00439">
    <property type="entry name" value="Bromodomain"/>
    <property type="match status" value="2"/>
</dbReference>
<dbReference type="InterPro" id="IPR050935">
    <property type="entry name" value="Bromo_chromatin_reader"/>
</dbReference>
<feature type="compositionally biased region" description="Low complexity" evidence="4">
    <location>
        <begin position="899"/>
        <end position="937"/>
    </location>
</feature>
<evidence type="ECO:0000256" key="3">
    <source>
        <dbReference type="PROSITE-ProRule" id="PRU00035"/>
    </source>
</evidence>
<feature type="domain" description="NET" evidence="6">
    <location>
        <begin position="710"/>
        <end position="792"/>
    </location>
</feature>
<dbReference type="Proteomes" id="UP000069940">
    <property type="component" value="Unassembled WGS sequence"/>
</dbReference>
<evidence type="ECO:0000256" key="4">
    <source>
        <dbReference type="SAM" id="MobiDB-lite"/>
    </source>
</evidence>
<feature type="region of interest" description="Disordered" evidence="4">
    <location>
        <begin position="653"/>
        <end position="729"/>
    </location>
</feature>
<proteinExistence type="predicted"/>
<feature type="compositionally biased region" description="Low complexity" evidence="4">
    <location>
        <begin position="850"/>
        <end position="871"/>
    </location>
</feature>
<reference evidence="7" key="2">
    <citation type="submission" date="2025-05" db="UniProtKB">
        <authorList>
            <consortium name="EnsemblMetazoa"/>
        </authorList>
    </citation>
    <scope>IDENTIFICATION</scope>
    <source>
        <strain evidence="7">Foshan</strain>
    </source>
</reference>
<evidence type="ECO:0008006" key="9">
    <source>
        <dbReference type="Google" id="ProtNLM"/>
    </source>
</evidence>
<feature type="compositionally biased region" description="Polar residues" evidence="4">
    <location>
        <begin position="1211"/>
        <end position="1225"/>
    </location>
</feature>
<dbReference type="RefSeq" id="XP_062712908.1">
    <property type="nucleotide sequence ID" value="XM_062856924.1"/>
</dbReference>
<dbReference type="InterPro" id="IPR043509">
    <property type="entry name" value="Bromo_Brdt_II"/>
</dbReference>
<dbReference type="InterPro" id="IPR031354">
    <property type="entry name" value="BRD4_CDT"/>
</dbReference>
<dbReference type="PRINTS" id="PR00503">
    <property type="entry name" value="BROMODOMAIN"/>
</dbReference>
<feature type="compositionally biased region" description="Basic and acidic residues" evidence="4">
    <location>
        <begin position="800"/>
        <end position="818"/>
    </location>
</feature>
<dbReference type="InterPro" id="IPR001487">
    <property type="entry name" value="Bromodomain"/>
</dbReference>
<dbReference type="PANTHER" id="PTHR22880:SF225">
    <property type="entry name" value="BROMODOMAIN-CONTAINING PROTEIN BET-1-RELATED"/>
    <property type="match status" value="1"/>
</dbReference>
<feature type="compositionally biased region" description="Low complexity" evidence="4">
    <location>
        <begin position="1313"/>
        <end position="1326"/>
    </location>
</feature>
<dbReference type="EnsemblMetazoa" id="AALFPA23_000737.R38142">
    <property type="protein sequence ID" value="AALFPA23_000737.P38142"/>
    <property type="gene ID" value="AALFPA23_000737"/>
</dbReference>
<feature type="compositionally biased region" description="Basic residues" evidence="4">
    <location>
        <begin position="594"/>
        <end position="606"/>
    </location>
</feature>
<dbReference type="Pfam" id="PF17035">
    <property type="entry name" value="BET"/>
    <property type="match status" value="1"/>
</dbReference>
<feature type="compositionally biased region" description="Acidic residues" evidence="4">
    <location>
        <begin position="554"/>
        <end position="564"/>
    </location>
</feature>
<dbReference type="InterPro" id="IPR027353">
    <property type="entry name" value="NET_dom"/>
</dbReference>
<dbReference type="InterPro" id="IPR036427">
    <property type="entry name" value="Bromodomain-like_sf"/>
</dbReference>
<dbReference type="PANTHER" id="PTHR22880">
    <property type="entry name" value="FALZ-RELATED BROMODOMAIN-CONTAINING PROTEINS"/>
    <property type="match status" value="1"/>
</dbReference>
<feature type="domain" description="Bromo" evidence="5">
    <location>
        <begin position="439"/>
        <end position="511"/>
    </location>
</feature>
<feature type="region of interest" description="Disordered" evidence="4">
    <location>
        <begin position="529"/>
        <end position="565"/>
    </location>
</feature>
<dbReference type="Gene3D" id="1.20.920.10">
    <property type="entry name" value="Bromodomain-like"/>
    <property type="match status" value="2"/>
</dbReference>
<feature type="compositionally biased region" description="Polar residues" evidence="4">
    <location>
        <begin position="405"/>
        <end position="415"/>
    </location>
</feature>
<evidence type="ECO:0000259" key="6">
    <source>
        <dbReference type="PROSITE" id="PS51525"/>
    </source>
</evidence>
<feature type="region of interest" description="Disordered" evidence="4">
    <location>
        <begin position="791"/>
        <end position="939"/>
    </location>
</feature>
<dbReference type="Gene3D" id="1.20.1270.220">
    <property type="match status" value="1"/>
</dbReference>
<sequence length="1372" mass="148814">MWNDDYYDLCANEEFGFRQSPVGMQQGLGSSTPSAAAATVPTISSDKMDEPPPRIEPVVEPVNGIVQPPVVPPPERPGRLTNQLHFLLKTVMKAVWKHQFSWPFQQPVDAKKLNLPDYHKIIKQPMDLGTIKKRLENNYYWTSKESIQDFNIMFSNCYVYNKPGEDVVVMAQALEKLFLTKVSLMPKEEVEMEVPATKGAKKKPAPRQLAPPGTLVGNVPAAPAAVVPPPAAATAAAATVTARARPSSALGSAVTSSVPPTNATAPAAAVVPTVPPIGTLPPQTVPGSTNTTTTATPTTVTPAAHNVLATPVTPVTTKPAPPTTSPYIVNSSQSGIETVLPPQQPAKVKKGVKRKADTTTPTATAYDPHYGPNLDMSNPKIATRRESGRQEIPPFPASSYPISPYQGSGAAQNPPKNKEKLSDALKSCNEILKELFSKKHSGYAWPFYKPVDAELLGLHDYHDIIKKPMDLGTVKRKMDNREYKSANEFAADVRLIFTNCYKYNPPDHDVVAMGRKLQDVFEMRLANIPDEPVNNITPNQSKETDSSSSSESNASEDDSDSDEECNQKLKMLEKQLFEMQERMRKLAEEALMKKKAKKKMKEKKKQMASGGAGEVKQGMEVHANPPHPAATKAVHQVTGITAPQITSAVATPAIPPAVTTKTKTKGQRAPKAGATPSAPAKRAKGAGAAGTGATRGPNKKKGSQNVQHFDSEEEDTAKPMSYDEKRQLSLDINKLPGDKLGRVVHIIQSREPSLRDSNPDEIEIDFETLKPSTLRELENYVASCLRKKTRKPYYKKVSGKSKDEQMAEKKQELEKRLQDVTGQLGTAKKNAKKADEAAKQDVAPSGGNISSSSSSSDSSSSSSSDSSSSDSSDSEAESGRPPKKKKKDSTSPLQVPSINLQPPQQPNQQQQQQSQSQQLGQPSNNGLSSSNTNGMSNALNIPTSQISAGLAAINSLANMATAGMQQHMSLSQPLTNQQPMGKQSANQSTGGLVPLQLPTGRVASANNPQVHGMASFMDPLEHSLASFEKNDATALSLTLLNDLKHEFSASNLQAHANLMPSLDMMTHLQNQMVHSNNGFNNDFNGNGPLNGMGSLATSVGMSQMLMNSMANTNPMLSNVGMSLFDPLQNFMRPSSYQNNPNLNDRTIDLTGGSSSSAAVVSKKEEGKFMLTPKPIEDLLMNPNEKKMGGTPPDMKGSHPHAFKQSAHDQSMKSAWSQLASAGSPQSTPTSAAAKPKPAMDTFQAFRNKAKEKLDRQKFLQQQELKRSQKEQAEKELKRQQEQQQKVKQEDINNGRKVAPEPIPTRVVEEIKASPQGSPSPATPTTPHTLDRSAAKRAELRKQEQERRRREAMAGQIDMNMQSDLMAAFEESL</sequence>
<dbReference type="PROSITE" id="PS00633">
    <property type="entry name" value="BROMODOMAIN_1"/>
    <property type="match status" value="2"/>
</dbReference>
<organism evidence="7 8">
    <name type="scientific">Aedes albopictus</name>
    <name type="common">Asian tiger mosquito</name>
    <name type="synonym">Stegomyia albopicta</name>
    <dbReference type="NCBI Taxonomy" id="7160"/>
    <lineage>
        <taxon>Eukaryota</taxon>
        <taxon>Metazoa</taxon>
        <taxon>Ecdysozoa</taxon>
        <taxon>Arthropoda</taxon>
        <taxon>Hexapoda</taxon>
        <taxon>Insecta</taxon>
        <taxon>Pterygota</taxon>
        <taxon>Neoptera</taxon>
        <taxon>Endopterygota</taxon>
        <taxon>Diptera</taxon>
        <taxon>Nematocera</taxon>
        <taxon>Culicoidea</taxon>
        <taxon>Culicidae</taxon>
        <taxon>Culicinae</taxon>
        <taxon>Aedini</taxon>
        <taxon>Aedes</taxon>
        <taxon>Stegomyia</taxon>
    </lineage>
</organism>
<dbReference type="SMART" id="SM00297">
    <property type="entry name" value="BROMO"/>
    <property type="match status" value="2"/>
</dbReference>
<dbReference type="CDD" id="cd05497">
    <property type="entry name" value="Bromo_Brdt_I_like"/>
    <property type="match status" value="1"/>
</dbReference>
<feature type="compositionally biased region" description="Low complexity" evidence="4">
    <location>
        <begin position="1226"/>
        <end position="1237"/>
    </location>
</feature>
<dbReference type="GeneID" id="109398784"/>
<feature type="compositionally biased region" description="Basic and acidic residues" evidence="4">
    <location>
        <begin position="1328"/>
        <end position="1351"/>
    </location>
</feature>